<name>A0AC34QW91_9BILA</name>
<accession>A0AC34QW91</accession>
<proteinExistence type="predicted"/>
<dbReference type="WBParaSite" id="JU765_v2.g19801.t1">
    <property type="protein sequence ID" value="JU765_v2.g19801.t1"/>
    <property type="gene ID" value="JU765_v2.g19801"/>
</dbReference>
<protein>
    <submittedName>
        <fullName evidence="2">SSD domain-containing protein</fullName>
    </submittedName>
</protein>
<evidence type="ECO:0000313" key="2">
    <source>
        <dbReference type="WBParaSite" id="JU765_v2.g19801.t1"/>
    </source>
</evidence>
<sequence>MSSPRSGELSDSQIPGPGNASTHSSNSGGDATVSTKYKSIDKLTEEPKKPKSDSEDATENSDFAEPPKYKSVGTLERNKNMKVCHYVSGTENKVPPIIFATDTYQQRKNTQKKNQVYKLQAFRFLEVGIRRILFHIGKTVEEHGTLFTVTPILLAAITISVSIFCSDKLAIKVPFGSFVTSPDPSISTQKSVIGLRSMVNSATNFNSSNPVFDSIRRSSQAEFAFIISPRSNYDSVLDKSILSLYSAAVEQAKMLLPETNKWLSICRENCVDADFGARLLHDKEMNYKYPEASLTPQAVSKYNMTKYYIGNLIGGCELDSDNMIQRAESIISRIKLKDNLNDRLYEQYEQALRNMINNISTSFLGEEVDMMLWSARQFASDIVTAFTAIHAQLIMSTFLLFTFCIVICIKCDAYSSRPFIGLQMAFIIILSVITGYSIVSLNEFNSAAFPAIFIVAAIGVLFFYSYQATWSRYSMTALHPIEKIAFIASWDGPCMIMTLMALIFACVVTSVICSNTYVAHVLLVTGAGFTALLAFALLYMTACLYRSGKREAEGVKWFHFCKDGDKTFTNKFVPDFDEITSGILHEKLTDLKPHFIRKLGGILAMSSFRTGCAFFLACYLMFAVWGLWNFNVNLREEDFVSKTSPSNVFLDQYRQSFPNSDNYLEITFEEPLDYYDNQRRGEILQMLKWAMTQRYANRAISWLSDFEKFQQQSIFDINPETIVPVVGYVFLTSEAYKKYSSDIIFDKFQTQIVKSRMYLELNQKGINERRQLVNGLMEHARNNGLPMSIKAPFLPSLQHDIQVLPTMIMAYGVITGVITIACLVLFSNPALAICQLSGSIIANMAVIAGAVHLGVQLNIVTMVTALLGNFLITSIIILYAYSYCNAGPRQITPSLKAQYAFQCTFLPTVYACLLPLVTFSPLLLLKVSILLHIYKIFALIAAATLITFIFFLPTLMILFASAMNLCCVSMNKICDETECAIAEQSAESIFFIPSTLTGTKAVGYGNHTINSQRMIMAPQNHVDSATASRIKRKNDHYTAHYDYSDNNCDSKSIDSRKCERTKVSGVSSRHQTPRSDRRTMNRRRGSDATEEQIYEEPESPTPMGRPALPIRDFQKTHPMIVNSNYPSYHRGLPRDEYFRYDRDMEASGWRPYLANNHRYPPPSTQFYPGPSPLRSRRYI</sequence>
<reference evidence="2" key="1">
    <citation type="submission" date="2022-11" db="UniProtKB">
        <authorList>
            <consortium name="WormBaseParasite"/>
        </authorList>
    </citation>
    <scope>IDENTIFICATION</scope>
</reference>
<dbReference type="Proteomes" id="UP000887576">
    <property type="component" value="Unplaced"/>
</dbReference>
<organism evidence="1 2">
    <name type="scientific">Panagrolaimus sp. JU765</name>
    <dbReference type="NCBI Taxonomy" id="591449"/>
    <lineage>
        <taxon>Eukaryota</taxon>
        <taxon>Metazoa</taxon>
        <taxon>Ecdysozoa</taxon>
        <taxon>Nematoda</taxon>
        <taxon>Chromadorea</taxon>
        <taxon>Rhabditida</taxon>
        <taxon>Tylenchina</taxon>
        <taxon>Panagrolaimomorpha</taxon>
        <taxon>Panagrolaimoidea</taxon>
        <taxon>Panagrolaimidae</taxon>
        <taxon>Panagrolaimus</taxon>
    </lineage>
</organism>
<evidence type="ECO:0000313" key="1">
    <source>
        <dbReference type="Proteomes" id="UP000887576"/>
    </source>
</evidence>